<dbReference type="InterPro" id="IPR036085">
    <property type="entry name" value="PAZ_dom_sf"/>
</dbReference>
<comment type="similarity">
    <text evidence="1">Belongs to the argonaute family. Ago subfamily.</text>
</comment>
<dbReference type="InterPro" id="IPR036397">
    <property type="entry name" value="RNaseH_sf"/>
</dbReference>
<dbReference type="PROSITE" id="PS50821">
    <property type="entry name" value="PAZ"/>
    <property type="match status" value="1"/>
</dbReference>
<dbReference type="Gene3D" id="3.40.50.2300">
    <property type="match status" value="1"/>
</dbReference>
<dbReference type="Pfam" id="PF08699">
    <property type="entry name" value="ArgoL1"/>
    <property type="match status" value="1"/>
</dbReference>
<evidence type="ECO:0000256" key="3">
    <source>
        <dbReference type="ARBA" id="ARBA00023158"/>
    </source>
</evidence>
<dbReference type="InterPro" id="IPR012337">
    <property type="entry name" value="RNaseH-like_sf"/>
</dbReference>
<dbReference type="GO" id="GO:0051607">
    <property type="term" value="P:defense response to virus"/>
    <property type="evidence" value="ECO:0007669"/>
    <property type="project" value="UniProtKB-ARBA"/>
</dbReference>
<dbReference type="InterPro" id="IPR003100">
    <property type="entry name" value="PAZ_dom"/>
</dbReference>
<dbReference type="CDD" id="cd02846">
    <property type="entry name" value="PAZ_argonaute_like"/>
    <property type="match status" value="1"/>
</dbReference>
<evidence type="ECO:0000256" key="2">
    <source>
        <dbReference type="ARBA" id="ARBA00022491"/>
    </source>
</evidence>
<dbReference type="SMART" id="SM00950">
    <property type="entry name" value="Piwi"/>
    <property type="match status" value="1"/>
</dbReference>
<keyword evidence="4" id="KW-0687">Ribonucleoprotein</keyword>
<organism evidence="8 9">
    <name type="scientific">Ilex paraguariensis</name>
    <name type="common">yerba mate</name>
    <dbReference type="NCBI Taxonomy" id="185542"/>
    <lineage>
        <taxon>Eukaryota</taxon>
        <taxon>Viridiplantae</taxon>
        <taxon>Streptophyta</taxon>
        <taxon>Embryophyta</taxon>
        <taxon>Tracheophyta</taxon>
        <taxon>Spermatophyta</taxon>
        <taxon>Magnoliopsida</taxon>
        <taxon>eudicotyledons</taxon>
        <taxon>Gunneridae</taxon>
        <taxon>Pentapetalae</taxon>
        <taxon>asterids</taxon>
        <taxon>campanulids</taxon>
        <taxon>Aquifoliales</taxon>
        <taxon>Aquifoliaceae</taxon>
        <taxon>Ilex</taxon>
    </lineage>
</organism>
<dbReference type="SUPFAM" id="SSF53098">
    <property type="entry name" value="Ribonuclease H-like"/>
    <property type="match status" value="1"/>
</dbReference>
<evidence type="ECO:0000256" key="4">
    <source>
        <dbReference type="ARBA" id="ARBA00023274"/>
    </source>
</evidence>
<evidence type="ECO:0000256" key="1">
    <source>
        <dbReference type="ARBA" id="ARBA00008201"/>
    </source>
</evidence>
<dbReference type="SUPFAM" id="SSF101690">
    <property type="entry name" value="PAZ domain"/>
    <property type="match status" value="1"/>
</dbReference>
<dbReference type="EMBL" id="CAUOFW020008946">
    <property type="protein sequence ID" value="CAK9184422.1"/>
    <property type="molecule type" value="Genomic_DNA"/>
</dbReference>
<feature type="compositionally biased region" description="Basic and acidic residues" evidence="5">
    <location>
        <begin position="168"/>
        <end position="191"/>
    </location>
</feature>
<keyword evidence="9" id="KW-1185">Reference proteome</keyword>
<dbReference type="Proteomes" id="UP001642360">
    <property type="component" value="Unassembled WGS sequence"/>
</dbReference>
<accession>A0ABC8UU05</accession>
<sequence>MERGRDNCGSGGSNRGRGGGGGGGGNRGDRGGNYQRHQHHQQGLYQGGGGGGREGGDGGRGGGGVPTQIGGQQPGNCLVQKGQSGGAYRPPHLRSGQGLGPTRVLETSEGSGRGGSVVGPAGGGSGLWTGRSWGPTSGPPQSQPQSPRVPDQTIPNPVIPDVQSLQISEEKPQSTPLESKENRLMPIKRPDKGGKLTIRPITLLINHFCVTINPESTVLHYDVDIKPDMSAKKSIPKSDRRLIKDKLSSDDPTRFPQEMTAYDGEKNAFSAVLLPTGQFKVELSRGDEMQSGPYLFTNKFVNELKLSKLEDYLSGTLECIPRNVLQGMDLALKENPGRHRISIGRSFYSKEFRAADDFHCGVAAFRGFEQSLMLTSQGLVLCLDYSVLALRKQLSVIDFLKEHVQGFSQVSDVRLLKREVTSALKGLKVDVTHRVTTQKYPIAGLSSQNTQDIKFIFKVPKGNHPPREIGLVEYFRETYRKEIVYKDIPCLDFGRNNYVPMEFCVLAEGQIYPKDDLDRGRSLLLKKISMPPPEERKNTICEIVRAEDGPCGDVTKNFGIEVQKTITRESGRVIKPPNLKVGKGEIVTVDKKCQWKLSGKSVVEGKPIERWALIDFSSDKLNSDAFIQNLKYKCKNLGIRVEEPVVCHFTGMHEFSSVVAIQKLLESVVSQAKGKCEGRLQIIVCLMTEKNPGRKYLKWVSETQIGVLTQCFCTDQYLANLALKINAKLGGSNVELIERLPGTEGEEHVMFIGADVNHPAARNETCPSIAAVVATMNWPAANRYAARMCPQEHRKEKILNFGNMCLDLVNTYARLNKTRPKKVVICRDGVSEGQFDMVLNEELRDIKRAICNEDYQPTITLVIAQKRHPTRLFLDNGGGASGNVPPGTVVDTTIVHPFEFDFYLCSHYGTIGTSKTTHYRVLWDENNFTSDELQELIYHLCFTSARCTKPVSIVPPVYYADLVAFRGREYQEVAMELQSCPSSSYSVAAASLDERVYKLHRDIENEMFFI</sequence>
<dbReference type="InterPro" id="IPR045246">
    <property type="entry name" value="Piwi_ago-like"/>
</dbReference>
<keyword evidence="2" id="KW-0678">Repressor</keyword>
<dbReference type="PROSITE" id="PS50822">
    <property type="entry name" value="PIWI"/>
    <property type="match status" value="1"/>
</dbReference>
<gene>
    <name evidence="8" type="ORF">ILEXP_LOCUS54740</name>
</gene>
<proteinExistence type="inferred from homology"/>
<evidence type="ECO:0000256" key="5">
    <source>
        <dbReference type="SAM" id="MobiDB-lite"/>
    </source>
</evidence>
<feature type="compositionally biased region" description="Gly residues" evidence="5">
    <location>
        <begin position="111"/>
        <end position="127"/>
    </location>
</feature>
<evidence type="ECO:0000259" key="6">
    <source>
        <dbReference type="PROSITE" id="PS50821"/>
    </source>
</evidence>
<dbReference type="Gene3D" id="2.170.260.10">
    <property type="entry name" value="paz domain"/>
    <property type="match status" value="1"/>
</dbReference>
<name>A0ABC8UU05_9AQUA</name>
<keyword evidence="3" id="KW-0943">RNA-mediated gene silencing</keyword>
<dbReference type="AlphaFoldDB" id="A0ABC8UU05"/>
<dbReference type="SMART" id="SM01163">
    <property type="entry name" value="DUF1785"/>
    <property type="match status" value="1"/>
</dbReference>
<dbReference type="InterPro" id="IPR014811">
    <property type="entry name" value="ArgoL1"/>
</dbReference>
<dbReference type="PANTHER" id="PTHR22891">
    <property type="entry name" value="EUKARYOTIC TRANSLATION INITIATION FACTOR 2C"/>
    <property type="match status" value="1"/>
</dbReference>
<dbReference type="GO" id="GO:1990904">
    <property type="term" value="C:ribonucleoprotein complex"/>
    <property type="evidence" value="ECO:0007669"/>
    <property type="project" value="UniProtKB-KW"/>
</dbReference>
<dbReference type="Pfam" id="PF02170">
    <property type="entry name" value="PAZ"/>
    <property type="match status" value="1"/>
</dbReference>
<feature type="domain" description="PAZ" evidence="6">
    <location>
        <begin position="411"/>
        <end position="508"/>
    </location>
</feature>
<evidence type="ECO:0008006" key="10">
    <source>
        <dbReference type="Google" id="ProtNLM"/>
    </source>
</evidence>
<evidence type="ECO:0000313" key="8">
    <source>
        <dbReference type="EMBL" id="CAK9184422.1"/>
    </source>
</evidence>
<dbReference type="GO" id="GO:0031047">
    <property type="term" value="P:regulatory ncRNA-mediated gene silencing"/>
    <property type="evidence" value="ECO:0007669"/>
    <property type="project" value="UniProtKB-KW"/>
</dbReference>
<feature type="compositionally biased region" description="Low complexity" evidence="5">
    <location>
        <begin position="66"/>
        <end position="75"/>
    </location>
</feature>
<dbReference type="InterPro" id="IPR032474">
    <property type="entry name" value="Argonaute_N"/>
</dbReference>
<reference evidence="8 9" key="1">
    <citation type="submission" date="2024-02" db="EMBL/GenBank/DDBJ databases">
        <authorList>
            <person name="Vignale AGUSTIN F."/>
            <person name="Sosa J E."/>
            <person name="Modenutti C."/>
        </authorList>
    </citation>
    <scope>NUCLEOTIDE SEQUENCE [LARGE SCALE GENOMIC DNA]</scope>
</reference>
<feature type="compositionally biased region" description="Gly residues" evidence="5">
    <location>
        <begin position="45"/>
        <end position="65"/>
    </location>
</feature>
<dbReference type="Pfam" id="PF16486">
    <property type="entry name" value="ArgoN"/>
    <property type="match status" value="1"/>
</dbReference>
<feature type="compositionally biased region" description="Gly residues" evidence="5">
    <location>
        <begin position="9"/>
        <end position="26"/>
    </location>
</feature>
<protein>
    <recommendedName>
        <fullName evidence="10">Argonaute 2</fullName>
    </recommendedName>
</protein>
<dbReference type="InterPro" id="IPR003165">
    <property type="entry name" value="Piwi"/>
</dbReference>
<dbReference type="CDD" id="cd04657">
    <property type="entry name" value="Piwi_ago-like"/>
    <property type="match status" value="1"/>
</dbReference>
<dbReference type="Pfam" id="PF02171">
    <property type="entry name" value="Piwi"/>
    <property type="match status" value="1"/>
</dbReference>
<dbReference type="Gene3D" id="3.30.420.10">
    <property type="entry name" value="Ribonuclease H-like superfamily/Ribonuclease H"/>
    <property type="match status" value="1"/>
</dbReference>
<evidence type="ECO:0000313" key="9">
    <source>
        <dbReference type="Proteomes" id="UP001642360"/>
    </source>
</evidence>
<comment type="caution">
    <text evidence="8">The sequence shown here is derived from an EMBL/GenBank/DDBJ whole genome shotgun (WGS) entry which is preliminary data.</text>
</comment>
<feature type="region of interest" description="Disordered" evidence="5">
    <location>
        <begin position="1"/>
        <end position="191"/>
    </location>
</feature>
<feature type="domain" description="Piwi" evidence="7">
    <location>
        <begin position="716"/>
        <end position="972"/>
    </location>
</feature>
<evidence type="ECO:0000259" key="7">
    <source>
        <dbReference type="PROSITE" id="PS50822"/>
    </source>
</evidence>